<reference evidence="4" key="1">
    <citation type="submission" date="2025-08" db="UniProtKB">
        <authorList>
            <consortium name="Ensembl"/>
        </authorList>
    </citation>
    <scope>IDENTIFICATION</scope>
</reference>
<organism evidence="4 5">
    <name type="scientific">Gadus morhua</name>
    <name type="common">Atlantic cod</name>
    <dbReference type="NCBI Taxonomy" id="8049"/>
    <lineage>
        <taxon>Eukaryota</taxon>
        <taxon>Metazoa</taxon>
        <taxon>Chordata</taxon>
        <taxon>Craniata</taxon>
        <taxon>Vertebrata</taxon>
        <taxon>Euteleostomi</taxon>
        <taxon>Actinopterygii</taxon>
        <taxon>Neopterygii</taxon>
        <taxon>Teleostei</taxon>
        <taxon>Neoteleostei</taxon>
        <taxon>Acanthomorphata</taxon>
        <taxon>Zeiogadaria</taxon>
        <taxon>Gadariae</taxon>
        <taxon>Gadiformes</taxon>
        <taxon>Gadoidei</taxon>
        <taxon>Gadidae</taxon>
        <taxon>Gadus</taxon>
    </lineage>
</organism>
<dbReference type="OrthoDB" id="120383at2759"/>
<dbReference type="GO" id="GO:0097060">
    <property type="term" value="C:synaptic membrane"/>
    <property type="evidence" value="ECO:0007669"/>
    <property type="project" value="TreeGrafter"/>
</dbReference>
<keyword evidence="1" id="KW-0343">GTPase activation</keyword>
<feature type="region of interest" description="Disordered" evidence="2">
    <location>
        <begin position="382"/>
        <end position="402"/>
    </location>
</feature>
<dbReference type="PANTHER" id="PTHR46150:SF1">
    <property type="entry name" value="RHO GTPASE-ACTIVATING PROTEIN SYDE2"/>
    <property type="match status" value="1"/>
</dbReference>
<feature type="region of interest" description="Disordered" evidence="2">
    <location>
        <begin position="1137"/>
        <end position="1159"/>
    </location>
</feature>
<dbReference type="SUPFAM" id="SSF49562">
    <property type="entry name" value="C2 domain (Calcium/lipid-binding domain, CaLB)"/>
    <property type="match status" value="1"/>
</dbReference>
<evidence type="ECO:0000256" key="2">
    <source>
        <dbReference type="SAM" id="MobiDB-lite"/>
    </source>
</evidence>
<dbReference type="InterPro" id="IPR000198">
    <property type="entry name" value="RhoGAP_dom"/>
</dbReference>
<feature type="compositionally biased region" description="Gly residues" evidence="2">
    <location>
        <begin position="934"/>
        <end position="950"/>
    </location>
</feature>
<dbReference type="InterPro" id="IPR008936">
    <property type="entry name" value="Rho_GTPase_activation_prot"/>
</dbReference>
<dbReference type="RefSeq" id="XP_030228602.1">
    <property type="nucleotide sequence ID" value="XM_030372742.1"/>
</dbReference>
<feature type="compositionally biased region" description="Low complexity" evidence="2">
    <location>
        <begin position="448"/>
        <end position="479"/>
    </location>
</feature>
<dbReference type="GeneTree" id="ENSGT01030000234635"/>
<feature type="region of interest" description="Disordered" evidence="2">
    <location>
        <begin position="683"/>
        <end position="772"/>
    </location>
</feature>
<dbReference type="GeneID" id="115555732"/>
<protein>
    <submittedName>
        <fullName evidence="4">Synapse defective Rho GTPase homolog 2</fullName>
    </submittedName>
</protein>
<evidence type="ECO:0000256" key="1">
    <source>
        <dbReference type="ARBA" id="ARBA00022468"/>
    </source>
</evidence>
<dbReference type="Ensembl" id="ENSGMOT00000073618.1">
    <property type="protein sequence ID" value="ENSGMOP00000026048.1"/>
    <property type="gene ID" value="ENSGMOG00000022762.1"/>
</dbReference>
<dbReference type="AlphaFoldDB" id="A0A8C5FC86"/>
<feature type="compositionally biased region" description="Basic residues" evidence="2">
    <location>
        <begin position="1020"/>
        <end position="1032"/>
    </location>
</feature>
<dbReference type="Gene3D" id="1.10.555.10">
    <property type="entry name" value="Rho GTPase activation protein"/>
    <property type="match status" value="1"/>
</dbReference>
<feature type="compositionally biased region" description="Acidic residues" evidence="2">
    <location>
        <begin position="1671"/>
        <end position="1687"/>
    </location>
</feature>
<feature type="compositionally biased region" description="Polar residues" evidence="2">
    <location>
        <begin position="623"/>
        <end position="632"/>
    </location>
</feature>
<dbReference type="GO" id="GO:0016477">
    <property type="term" value="P:cell migration"/>
    <property type="evidence" value="ECO:0007669"/>
    <property type="project" value="TreeGrafter"/>
</dbReference>
<dbReference type="GO" id="GO:0046578">
    <property type="term" value="P:regulation of Ras protein signal transduction"/>
    <property type="evidence" value="ECO:0007669"/>
    <property type="project" value="TreeGrafter"/>
</dbReference>
<dbReference type="Pfam" id="PF00620">
    <property type="entry name" value="RhoGAP"/>
    <property type="match status" value="1"/>
</dbReference>
<dbReference type="InterPro" id="IPR052118">
    <property type="entry name" value="Rho-GAP_regulator"/>
</dbReference>
<dbReference type="OMA" id="QPAFIEN"/>
<dbReference type="InterPro" id="IPR057459">
    <property type="entry name" value="SYDE1/2_C2"/>
</dbReference>
<dbReference type="SUPFAM" id="SSF48350">
    <property type="entry name" value="GTPase activation domain, GAP"/>
    <property type="match status" value="1"/>
</dbReference>
<feature type="compositionally biased region" description="Polar residues" evidence="2">
    <location>
        <begin position="480"/>
        <end position="489"/>
    </location>
</feature>
<dbReference type="InterPro" id="IPR035892">
    <property type="entry name" value="C2_domain_sf"/>
</dbReference>
<feature type="region of interest" description="Disordered" evidence="2">
    <location>
        <begin position="623"/>
        <end position="646"/>
    </location>
</feature>
<evidence type="ECO:0000313" key="4">
    <source>
        <dbReference type="Ensembl" id="ENSGMOP00000026048.1"/>
    </source>
</evidence>
<dbReference type="PANTHER" id="PTHR46150">
    <property type="entry name" value="RHO GTPASE-ACTIVATING PROTEIN 100F"/>
    <property type="match status" value="1"/>
</dbReference>
<evidence type="ECO:0000259" key="3">
    <source>
        <dbReference type="PROSITE" id="PS50238"/>
    </source>
</evidence>
<name>A0A8C5FC86_GADMO</name>
<dbReference type="GO" id="GO:0005096">
    <property type="term" value="F:GTPase activator activity"/>
    <property type="evidence" value="ECO:0007669"/>
    <property type="project" value="TreeGrafter"/>
</dbReference>
<feature type="compositionally biased region" description="Acidic residues" evidence="2">
    <location>
        <begin position="856"/>
        <end position="867"/>
    </location>
</feature>
<reference evidence="4" key="2">
    <citation type="submission" date="2025-09" db="UniProtKB">
        <authorList>
            <consortium name="Ensembl"/>
        </authorList>
    </citation>
    <scope>IDENTIFICATION</scope>
</reference>
<keyword evidence="5" id="KW-1185">Reference proteome</keyword>
<accession>A0A8C5FC86</accession>
<feature type="region of interest" description="Disordered" evidence="2">
    <location>
        <begin position="1664"/>
        <end position="1770"/>
    </location>
</feature>
<gene>
    <name evidence="4" type="primary">SYDE2</name>
</gene>
<feature type="region of interest" description="Disordered" evidence="2">
    <location>
        <begin position="787"/>
        <end position="1098"/>
    </location>
</feature>
<evidence type="ECO:0000313" key="5">
    <source>
        <dbReference type="Proteomes" id="UP000694546"/>
    </source>
</evidence>
<dbReference type="Pfam" id="PF25336">
    <property type="entry name" value="C2_SYDE"/>
    <property type="match status" value="1"/>
</dbReference>
<feature type="compositionally biased region" description="Acidic residues" evidence="2">
    <location>
        <begin position="1742"/>
        <end position="1756"/>
    </location>
</feature>
<sequence length="1860" mass="204570">MADPLRRTILAKLRGKKLKKGASAGGVYGCSAATAKKDGEGKDIVLLQQQNSETDSIFFITELDCGPAPERMSTYENFDNGALVEVGGFLFRKSKRVVFASACPRYEVSSRRMNPSSEEREPTSSRCRYRVNEELLGVPLQRGVQFWDYGKDTILQEPYSLGKAGLPSGERVAGLHTPGKHFPRKYSVGDSIGFGENHNHHVSHTQLYSNSTEVVDAARISDLDTVSVCLDKEARVHRYGSSDRSLRMQHMAESVVAVNQRRHNADSNYDHNRPINTKSATCTTLINPTCDPSYCLTGSNTEETILIRNIESYESSEFSGKIRLINLQSPTYFPTESEINMSSLCATEGSPIRHSLDSEDEDYYDNEILPFYESVRNGAHEMTRGKNHEVVQSRKDRGQGLRDISIQETDRLRSQLKEAYYLLINAMHDINLDVQQQHSDGKKQQTYSSSSSPSRDSLCSRLSVKNMDSDSWSSGGDQSPQRLSDSNPNLLCVSGTPGSWCRGSSPLDSISPLDSSSLGNLLSITSSSGPPIPRSASDGAISYHHCRRGPVAMWEGAADSGSPDLCEDLAVVEPTGPEVQKEGRGGHQAANQEATSSNEQPQDGVGNSCRMLYASGGSFASLTGSSDNNNADTPLPDAPKDPTGAQTLAAPTCTLARQGHHYGVTVNKMQEWMHKGPLLSSEMKQRIEGSSSSSSSTSSSSPPAGHKAWEQEAIRGAQRVKPLGHGGDKPVPKSPRQSTASSPQQHPVPDENAQGREPNQRPNEPPGCRSMLNSITVSKKRNWLQQSSLGRVHGVEEPLGDLGADEEGGQAPRDQPLIRPSSSPELLMPPGVSSSRPVRFHLPQARVTPQIRCIDPAEENDADDEGEIWYNPIPEDEEPAQVTKNNPPSRRPVASPPQESQAPKRRPSRCWDGGSCRTPDTSTNTARPERLREGGGLAFIAGGGEGGDGSQGNATHSIDTPHLHRQMLSCKSQEEAGASGSRATEGSDDPQAAGFSPPSSPNPAKKPSSLNWSFPDKIKSPRTVRKISMKMKRLPELSRKLSVKGYPSNANSSSGGGNRGSQSETRANSFRLKSSGPEAMANSSRHPRFSTPGGGGQASHNVISRYHLDSSVSTQHNYGKKENSGVSKSAIKGGYLSDGDTPELVAKSGKRGCTEGSGRKCKELGPGSVGAEKAIGGTGTAAGGGGPPKLHGTELDIDAFRPYSFSLQPKCSQYISGLMSLHFYGAEDLKLPRVDSRDVYCAIQVDSVNKARTALLTCRTSFLEMDHTFNIELENAQHLKLVVFSWESAPKQRNRVCCHGMVVLPALFRVTRSHQLTVKLEPRGLIYVKLNLMEHWQNSLDGGWDGSRERRVFGVEAWRVVERESTGLLVPLLIHKCITEIENRGCQVVGLYRLCGSAVVKKELREAFERDSLATELWENTYPDINVITGVLKDYLRELPYPLITKQLYEAVLETMVQRPLCIGASGCENDAADTQHTVSLLEKLPEVDRVTLRKLLDHLKLVASHQEVNKMTCQNLAVCFGPVLLSQRQEASCHTNRVFIDSEELASALHFKKHIEVLHYLLQLWPVIYPGQPLNSTPTPHASSSLTSTTTAMMIDLLGAPPPLRRRKERPQVLNLNEAEMAGVLRPKPGRLDSPSNRYAGDWSCCGESYFGVPEVQMLSGPQSGRVEADYDDVPSEAGVEEEEQQEKEHKVYEVKVEEEVKEKPEARQHDWEDGSEKESEKGKEGAVEEEKDDEKRQETDKEEVEEDDNEEEQGEVLVESDSFGCTQPLETKMKEEVAMMEHEEEKKGQQQQEEERLRIHILQPHLQKKHAYQAYVNIQDISPVLSNRVNLRDLQESIDTLIGNLERELNKNKLNVGY</sequence>
<dbReference type="Proteomes" id="UP000694546">
    <property type="component" value="Chromosome 12"/>
</dbReference>
<feature type="compositionally biased region" description="Low complexity" evidence="2">
    <location>
        <begin position="690"/>
        <end position="701"/>
    </location>
</feature>
<feature type="region of interest" description="Disordered" evidence="2">
    <location>
        <begin position="1776"/>
        <end position="1795"/>
    </location>
</feature>
<feature type="compositionally biased region" description="Polar residues" evidence="2">
    <location>
        <begin position="735"/>
        <end position="745"/>
    </location>
</feature>
<feature type="region of interest" description="Disordered" evidence="2">
    <location>
        <begin position="436"/>
        <end position="489"/>
    </location>
</feature>
<feature type="compositionally biased region" description="Basic and acidic residues" evidence="2">
    <location>
        <begin position="1688"/>
        <end position="1741"/>
    </location>
</feature>
<feature type="compositionally biased region" description="Polar residues" evidence="2">
    <location>
        <begin position="589"/>
        <end position="601"/>
    </location>
</feature>
<feature type="region of interest" description="Disordered" evidence="2">
    <location>
        <begin position="577"/>
        <end position="610"/>
    </location>
</feature>
<dbReference type="SMART" id="SM00324">
    <property type="entry name" value="RhoGAP"/>
    <property type="match status" value="1"/>
</dbReference>
<proteinExistence type="predicted"/>
<feature type="compositionally biased region" description="Basic and acidic residues" evidence="2">
    <location>
        <begin position="382"/>
        <end position="400"/>
    </location>
</feature>
<dbReference type="PROSITE" id="PS50238">
    <property type="entry name" value="RHOGAP"/>
    <property type="match status" value="1"/>
</dbReference>
<feature type="domain" description="Rho-GAP" evidence="3">
    <location>
        <begin position="1355"/>
        <end position="1570"/>
    </location>
</feature>